<name>A0A4Q9DE30_9BACL</name>
<keyword evidence="3" id="KW-0812">Transmembrane</keyword>
<feature type="region of interest" description="Disordered" evidence="2">
    <location>
        <begin position="1"/>
        <end position="29"/>
    </location>
</feature>
<gene>
    <name evidence="4" type="ORF">EYB31_37315</name>
</gene>
<evidence type="ECO:0000313" key="4">
    <source>
        <dbReference type="EMBL" id="TBL69028.1"/>
    </source>
</evidence>
<dbReference type="InterPro" id="IPR039076">
    <property type="entry name" value="DivIC"/>
</dbReference>
<organism evidence="4 5">
    <name type="scientific">Paenibacillus thalictri</name>
    <dbReference type="NCBI Taxonomy" id="2527873"/>
    <lineage>
        <taxon>Bacteria</taxon>
        <taxon>Bacillati</taxon>
        <taxon>Bacillota</taxon>
        <taxon>Bacilli</taxon>
        <taxon>Bacillales</taxon>
        <taxon>Paenibacillaceae</taxon>
        <taxon>Paenibacillus</taxon>
    </lineage>
</organism>
<sequence>MQASSVRQLKPTKQIKQTKRPQKNKQPVKGGKRLFRLSVLIMICALAWGAINFWDQAGKLQDRKQRVSALEQKKTEVTQLNDDTKREIARLNDNEYIEQKLRKDYGYVKPGETLFYRPKSGN</sequence>
<dbReference type="Pfam" id="PF04977">
    <property type="entry name" value="DivIC"/>
    <property type="match status" value="1"/>
</dbReference>
<keyword evidence="1" id="KW-0175">Coiled coil</keyword>
<dbReference type="RefSeq" id="WP_131018667.1">
    <property type="nucleotide sequence ID" value="NZ_SIRE01000042.1"/>
</dbReference>
<dbReference type="EMBL" id="SIRE01000042">
    <property type="protein sequence ID" value="TBL69028.1"/>
    <property type="molecule type" value="Genomic_DNA"/>
</dbReference>
<keyword evidence="5" id="KW-1185">Reference proteome</keyword>
<accession>A0A4Q9DE30</accession>
<protein>
    <submittedName>
        <fullName evidence="4">Septum formation initiator family protein</fullName>
    </submittedName>
</protein>
<evidence type="ECO:0000313" key="5">
    <source>
        <dbReference type="Proteomes" id="UP000293142"/>
    </source>
</evidence>
<dbReference type="OrthoDB" id="2382043at2"/>
<feature type="transmembrane region" description="Helical" evidence="3">
    <location>
        <begin position="34"/>
        <end position="54"/>
    </location>
</feature>
<proteinExistence type="predicted"/>
<dbReference type="Proteomes" id="UP000293142">
    <property type="component" value="Unassembled WGS sequence"/>
</dbReference>
<reference evidence="4 5" key="1">
    <citation type="submission" date="2019-02" db="EMBL/GenBank/DDBJ databases">
        <title>Paenibacillus sp. nov., isolated from surface-sterilized tissue of Thalictrum simplex L.</title>
        <authorList>
            <person name="Tuo L."/>
        </authorList>
    </citation>
    <scope>NUCLEOTIDE SEQUENCE [LARGE SCALE GENOMIC DNA]</scope>
    <source>
        <strain evidence="4 5">N2SHLJ1</strain>
    </source>
</reference>
<evidence type="ECO:0000256" key="2">
    <source>
        <dbReference type="SAM" id="MobiDB-lite"/>
    </source>
</evidence>
<dbReference type="AlphaFoldDB" id="A0A4Q9DE30"/>
<keyword evidence="3" id="KW-0472">Membrane</keyword>
<feature type="coiled-coil region" evidence="1">
    <location>
        <begin position="67"/>
        <end position="94"/>
    </location>
</feature>
<comment type="caution">
    <text evidence="4">The sequence shown here is derived from an EMBL/GenBank/DDBJ whole genome shotgun (WGS) entry which is preliminary data.</text>
</comment>
<dbReference type="InterPro" id="IPR007060">
    <property type="entry name" value="FtsL/DivIC"/>
</dbReference>
<keyword evidence="3" id="KW-1133">Transmembrane helix</keyword>
<evidence type="ECO:0000256" key="3">
    <source>
        <dbReference type="SAM" id="Phobius"/>
    </source>
</evidence>
<dbReference type="PANTHER" id="PTHR40027">
    <property type="entry name" value="CELL DIVISION PROTEIN DIVIC"/>
    <property type="match status" value="1"/>
</dbReference>
<dbReference type="GO" id="GO:0051301">
    <property type="term" value="P:cell division"/>
    <property type="evidence" value="ECO:0007669"/>
    <property type="project" value="InterPro"/>
</dbReference>
<evidence type="ECO:0000256" key="1">
    <source>
        <dbReference type="SAM" id="Coils"/>
    </source>
</evidence>
<dbReference type="PANTHER" id="PTHR40027:SF1">
    <property type="entry name" value="CELL DIVISION PROTEIN DIVIC"/>
    <property type="match status" value="1"/>
</dbReference>